<dbReference type="NCBIfam" id="TIGR02432">
    <property type="entry name" value="lysidine_TilS_N"/>
    <property type="match status" value="1"/>
</dbReference>
<protein>
    <recommendedName>
        <fullName evidence="8">tRNA(Ile)-lysidine synthase</fullName>
        <ecNumber evidence="8">6.3.4.19</ecNumber>
    </recommendedName>
    <alternativeName>
        <fullName evidence="8">tRNA(Ile)-2-lysyl-cytidine synthase</fullName>
    </alternativeName>
    <alternativeName>
        <fullName evidence="8">tRNA(Ile)-lysidine synthetase</fullName>
    </alternativeName>
</protein>
<evidence type="ECO:0000256" key="1">
    <source>
        <dbReference type="ARBA" id="ARBA00004496"/>
    </source>
</evidence>
<dbReference type="InterPro" id="IPR012796">
    <property type="entry name" value="Lysidine-tRNA-synth_C"/>
</dbReference>
<dbReference type="EC" id="6.3.4.19" evidence="8"/>
<accession>A0A6N3BTY3</accession>
<dbReference type="InterPro" id="IPR014729">
    <property type="entry name" value="Rossmann-like_a/b/a_fold"/>
</dbReference>
<evidence type="ECO:0000256" key="5">
    <source>
        <dbReference type="ARBA" id="ARBA00022741"/>
    </source>
</evidence>
<sequence>MEEKLLQYISDNGLIMAGDRILIGVSGGADSLALLYFLKKYQGVLNVEIAAAHLNHEIRGKAAEEDHAFVKEFCIKQSVLLYDKSVDVIQLAKKNKISLEEAGREARYAFFKELQSSEAYNKLALGHHLDDQAETVLMRLIRGTGVKGVAGMLSETKGESNIIRPLLCVDKKTVISYCQKNGLHYRTDNSNFETDVTRNKLRLEIIPMLREINPRVEEHLSEFAMLAHEYEQFLQNSIAELSTYMITKKSNRVYLNLEMWRLQVPLLQKELLRQMVFQFKGSLKEIEYNHILCVKEQLLSEKTVWELHLPHGMQAVRRYELFWIEEKKAVVPEIGCYELLPDKAYYFSKEGLWIKLTVISDDSIKKSKELKNHSEKYFDYGKIRGKLYLRNRRPGDYFNPVGIAGKKKIKDYFIDRKVEREKRNAIPLLAVGSEVIWILGYAINREYQVSSETKSILKVQYQIIGEKFGV</sequence>
<keyword evidence="5 8" id="KW-0547">Nucleotide-binding</keyword>
<dbReference type="InterPro" id="IPR011063">
    <property type="entry name" value="TilS/TtcA_N"/>
</dbReference>
<keyword evidence="6 8" id="KW-0067">ATP-binding</keyword>
<dbReference type="GO" id="GO:0005737">
    <property type="term" value="C:cytoplasm"/>
    <property type="evidence" value="ECO:0007669"/>
    <property type="project" value="UniProtKB-SubCell"/>
</dbReference>
<evidence type="ECO:0000256" key="7">
    <source>
        <dbReference type="ARBA" id="ARBA00048539"/>
    </source>
</evidence>
<evidence type="ECO:0000256" key="2">
    <source>
        <dbReference type="ARBA" id="ARBA00022490"/>
    </source>
</evidence>
<dbReference type="InterPro" id="IPR012094">
    <property type="entry name" value="tRNA_Ile_lys_synt"/>
</dbReference>
<dbReference type="CDD" id="cd01992">
    <property type="entry name" value="TilS_N"/>
    <property type="match status" value="1"/>
</dbReference>
<dbReference type="EMBL" id="CACRTR010000007">
    <property type="protein sequence ID" value="VYU07585.1"/>
    <property type="molecule type" value="Genomic_DNA"/>
</dbReference>
<keyword evidence="3 8" id="KW-0436">Ligase</keyword>
<keyword evidence="4 8" id="KW-0819">tRNA processing</keyword>
<comment type="catalytic activity">
    <reaction evidence="7 8">
        <text>cytidine(34) in tRNA(Ile2) + L-lysine + ATP = lysidine(34) in tRNA(Ile2) + AMP + diphosphate + H(+)</text>
        <dbReference type="Rhea" id="RHEA:43744"/>
        <dbReference type="Rhea" id="RHEA-COMP:10625"/>
        <dbReference type="Rhea" id="RHEA-COMP:10670"/>
        <dbReference type="ChEBI" id="CHEBI:15378"/>
        <dbReference type="ChEBI" id="CHEBI:30616"/>
        <dbReference type="ChEBI" id="CHEBI:32551"/>
        <dbReference type="ChEBI" id="CHEBI:33019"/>
        <dbReference type="ChEBI" id="CHEBI:82748"/>
        <dbReference type="ChEBI" id="CHEBI:83665"/>
        <dbReference type="ChEBI" id="CHEBI:456215"/>
        <dbReference type="EC" id="6.3.4.19"/>
    </reaction>
</comment>
<dbReference type="SMART" id="SM00977">
    <property type="entry name" value="TilS_C"/>
    <property type="match status" value="1"/>
</dbReference>
<dbReference type="SUPFAM" id="SSF56037">
    <property type="entry name" value="PheT/TilS domain"/>
    <property type="match status" value="1"/>
</dbReference>
<dbReference type="HAMAP" id="MF_01161">
    <property type="entry name" value="tRNA_Ile_lys_synt"/>
    <property type="match status" value="1"/>
</dbReference>
<organism evidence="9">
    <name type="scientific">Eubacterium limosum</name>
    <dbReference type="NCBI Taxonomy" id="1736"/>
    <lineage>
        <taxon>Bacteria</taxon>
        <taxon>Bacillati</taxon>
        <taxon>Bacillota</taxon>
        <taxon>Clostridia</taxon>
        <taxon>Eubacteriales</taxon>
        <taxon>Eubacteriaceae</taxon>
        <taxon>Eubacterium</taxon>
    </lineage>
</organism>
<dbReference type="GO" id="GO:0006400">
    <property type="term" value="P:tRNA modification"/>
    <property type="evidence" value="ECO:0007669"/>
    <property type="project" value="UniProtKB-UniRule"/>
</dbReference>
<dbReference type="GO" id="GO:0005524">
    <property type="term" value="F:ATP binding"/>
    <property type="evidence" value="ECO:0007669"/>
    <property type="project" value="UniProtKB-UniRule"/>
</dbReference>
<proteinExistence type="inferred from homology"/>
<evidence type="ECO:0000256" key="8">
    <source>
        <dbReference type="HAMAP-Rule" id="MF_01161"/>
    </source>
</evidence>
<name>A0A6N3BTY3_EUBLI</name>
<dbReference type="SUPFAM" id="SSF52402">
    <property type="entry name" value="Adenine nucleotide alpha hydrolases-like"/>
    <property type="match status" value="1"/>
</dbReference>
<dbReference type="AlphaFoldDB" id="A0A6N3BTY3"/>
<comment type="subcellular location">
    <subcellularLocation>
        <location evidence="1 8">Cytoplasm</location>
    </subcellularLocation>
</comment>
<dbReference type="PANTHER" id="PTHR43033:SF1">
    <property type="entry name" value="TRNA(ILE)-LYSIDINE SYNTHASE-RELATED"/>
    <property type="match status" value="1"/>
</dbReference>
<keyword evidence="2 8" id="KW-0963">Cytoplasm</keyword>
<dbReference type="InterPro" id="IPR012795">
    <property type="entry name" value="tRNA_Ile_lys_synt_N"/>
</dbReference>
<evidence type="ECO:0000256" key="4">
    <source>
        <dbReference type="ARBA" id="ARBA00022694"/>
    </source>
</evidence>
<dbReference type="Pfam" id="PF01171">
    <property type="entry name" value="ATP_bind_3"/>
    <property type="match status" value="1"/>
</dbReference>
<feature type="binding site" evidence="8">
    <location>
        <begin position="26"/>
        <end position="31"/>
    </location>
    <ligand>
        <name>ATP</name>
        <dbReference type="ChEBI" id="CHEBI:30616"/>
    </ligand>
</feature>
<dbReference type="Pfam" id="PF11734">
    <property type="entry name" value="TilS_C"/>
    <property type="match status" value="1"/>
</dbReference>
<comment type="function">
    <text evidence="8">Ligates lysine onto the cytidine present at position 34 of the AUA codon-specific tRNA(Ile) that contains the anticodon CAU, in an ATP-dependent manner. Cytidine is converted to lysidine, thus changing the amino acid specificity of the tRNA from methionine to isoleucine.</text>
</comment>
<dbReference type="Gene3D" id="3.40.50.620">
    <property type="entry name" value="HUPs"/>
    <property type="match status" value="1"/>
</dbReference>
<gene>
    <name evidence="8 9" type="primary">tilS</name>
    <name evidence="9" type="ORF">ELLFYP34_02618</name>
</gene>
<comment type="domain">
    <text evidence="8">The N-terminal region contains the highly conserved SGGXDS motif, predicted to be a P-loop motif involved in ATP binding.</text>
</comment>
<comment type="similarity">
    <text evidence="8">Belongs to the tRNA(Ile)-lysidine synthase family.</text>
</comment>
<dbReference type="PANTHER" id="PTHR43033">
    <property type="entry name" value="TRNA(ILE)-LYSIDINE SYNTHASE-RELATED"/>
    <property type="match status" value="1"/>
</dbReference>
<dbReference type="SUPFAM" id="SSF82829">
    <property type="entry name" value="MesJ substrate recognition domain-like"/>
    <property type="match status" value="1"/>
</dbReference>
<evidence type="ECO:0000313" key="9">
    <source>
        <dbReference type="EMBL" id="VYU07585.1"/>
    </source>
</evidence>
<dbReference type="NCBIfam" id="TIGR02433">
    <property type="entry name" value="lysidine_TilS_C"/>
    <property type="match status" value="1"/>
</dbReference>
<dbReference type="GO" id="GO:0032267">
    <property type="term" value="F:tRNA(Ile)-lysidine synthase activity"/>
    <property type="evidence" value="ECO:0007669"/>
    <property type="project" value="UniProtKB-EC"/>
</dbReference>
<evidence type="ECO:0000256" key="6">
    <source>
        <dbReference type="ARBA" id="ARBA00022840"/>
    </source>
</evidence>
<evidence type="ECO:0000256" key="3">
    <source>
        <dbReference type="ARBA" id="ARBA00022598"/>
    </source>
</evidence>
<reference evidence="9" key="1">
    <citation type="submission" date="2019-11" db="EMBL/GenBank/DDBJ databases">
        <authorList>
            <person name="Feng L."/>
        </authorList>
    </citation>
    <scope>NUCLEOTIDE SEQUENCE</scope>
    <source>
        <strain evidence="9">ElimosumLFYP34</strain>
    </source>
</reference>